<evidence type="ECO:0000256" key="1">
    <source>
        <dbReference type="ARBA" id="ARBA00022448"/>
    </source>
</evidence>
<organism evidence="3 4">
    <name type="scientific">Trailing lespedeza virus 1</name>
    <dbReference type="NCBI Taxonomy" id="944580"/>
    <lineage>
        <taxon>Viruses</taxon>
        <taxon>Riboviria</taxon>
        <taxon>Orthornavirae</taxon>
        <taxon>Kitrinoviricota</taxon>
        <taxon>Tolucaviricetes</taxon>
        <taxon>Tolivirales</taxon>
        <taxon>Tombusviridae</taxon>
        <taxon>Procedovirinae</taxon>
        <taxon>Tralespevirus</taxon>
        <taxon>Tralespevirus lespedezae</taxon>
    </lineage>
</organism>
<evidence type="ECO:0000256" key="2">
    <source>
        <dbReference type="ARBA" id="ARBA00023031"/>
    </source>
</evidence>
<keyword evidence="1" id="KW-0813">Transport</keyword>
<keyword evidence="2" id="KW-0916">Viral movement protein</keyword>
<dbReference type="KEGG" id="vg:10323937"/>
<dbReference type="InterPro" id="IPR007982">
    <property type="entry name" value="Tombusvirus_movement"/>
</dbReference>
<accession>F1BA31</accession>
<dbReference type="Proteomes" id="UP000202159">
    <property type="component" value="Segment"/>
</dbReference>
<proteinExistence type="predicted"/>
<name>F1BA31_9TOMB</name>
<sequence length="67" mass="7021">MSTVDKPIIEVGLPQTNIVEDTATKRGRTKNGRAVALKGIDSHSTGSAIGGITIVAETVSVVNHFNF</sequence>
<protein>
    <submittedName>
        <fullName evidence="3">Movement protein 1</fullName>
    </submittedName>
</protein>
<dbReference type="GeneID" id="10323937"/>
<keyword evidence="4" id="KW-1185">Reference proteome</keyword>
<evidence type="ECO:0000313" key="4">
    <source>
        <dbReference type="Proteomes" id="UP000202159"/>
    </source>
</evidence>
<evidence type="ECO:0000313" key="3">
    <source>
        <dbReference type="EMBL" id="ADY69094.1"/>
    </source>
</evidence>
<dbReference type="Pfam" id="PF05318">
    <property type="entry name" value="Tombus_movement"/>
    <property type="match status" value="1"/>
</dbReference>
<dbReference type="GO" id="GO:0046740">
    <property type="term" value="P:transport of virus in host, cell to cell"/>
    <property type="evidence" value="ECO:0007669"/>
    <property type="project" value="UniProtKB-KW"/>
</dbReference>
<dbReference type="EMBL" id="HM640935">
    <property type="protein sequence ID" value="ADY69094.1"/>
    <property type="molecule type" value="Genomic_RNA"/>
</dbReference>
<reference evidence="3 4" key="2">
    <citation type="journal article" date="2015" name="Arch. Virol.">
        <title>Ratification vote on taxonomic proposals to the International Committee on Taxonomy of Viruses (2015).</title>
        <authorList>
            <person name="Adams M.J."/>
            <person name="Lefkowitz E.J."/>
            <person name="King A.M."/>
            <person name="Bamford D.H."/>
            <person name="Breitbart M."/>
            <person name="Davison A.J."/>
            <person name="Ghabrial S.A."/>
            <person name="Gorbalenya A.E."/>
            <person name="Knowles N.J."/>
            <person name="Krell P."/>
            <person name="Lavigne R."/>
            <person name="Prangishvili D."/>
            <person name="Sanfacon H."/>
            <person name="Siddell S.G."/>
            <person name="Simmonds P."/>
            <person name="Carstens E.B."/>
        </authorList>
    </citation>
    <scope>NUCLEOTIDE SEQUENCE [LARGE SCALE GENOMIC DNA]</scope>
    <source>
        <strain evidence="3">06TGP01091</strain>
    </source>
</reference>
<dbReference type="RefSeq" id="YP_004300265.1">
    <property type="nucleotide sequence ID" value="NC_015227.2"/>
</dbReference>
<reference evidence="3 4" key="1">
    <citation type="journal article" date="2011" name="Virus Res.">
        <title>Detection of members of the Tombusviridae in the Tallgrass Prairie Preserve, Osage County, Oklahoma, USA.</title>
        <authorList>
            <person name="Scheets K."/>
            <person name="Blinkova O."/>
            <person name="Melcher U."/>
            <person name="Palmer M.W."/>
            <person name="Wiley G.B."/>
            <person name="Ding T."/>
            <person name="Roe B.A."/>
        </authorList>
    </citation>
    <scope>NUCLEOTIDE SEQUENCE [LARGE SCALE GENOMIC DNA]</scope>
    <source>
        <strain evidence="3">06TGP01091</strain>
    </source>
</reference>